<dbReference type="SUPFAM" id="SSF52980">
    <property type="entry name" value="Restriction endonuclease-like"/>
    <property type="match status" value="1"/>
</dbReference>
<proteinExistence type="predicted"/>
<dbReference type="Pfam" id="PF05685">
    <property type="entry name" value="Uma2"/>
    <property type="match status" value="1"/>
</dbReference>
<dbReference type="InterPro" id="IPR008538">
    <property type="entry name" value="Uma2"/>
</dbReference>
<keyword evidence="3" id="KW-1185">Reference proteome</keyword>
<name>A0ABP7R2Y5_9BACT</name>
<protein>
    <recommendedName>
        <fullName evidence="1">Putative restriction endonuclease domain-containing protein</fullName>
    </recommendedName>
</protein>
<dbReference type="InterPro" id="IPR012296">
    <property type="entry name" value="Nuclease_put_TT1808"/>
</dbReference>
<dbReference type="InterPro" id="IPR011335">
    <property type="entry name" value="Restrct_endonuc-II-like"/>
</dbReference>
<accession>A0ABP7R2Y5</accession>
<dbReference type="Gene3D" id="3.90.1570.10">
    <property type="entry name" value="tt1808, chain A"/>
    <property type="match status" value="1"/>
</dbReference>
<reference evidence="3" key="1">
    <citation type="journal article" date="2019" name="Int. J. Syst. Evol. Microbiol.">
        <title>The Global Catalogue of Microorganisms (GCM) 10K type strain sequencing project: providing services to taxonomists for standard genome sequencing and annotation.</title>
        <authorList>
            <consortium name="The Broad Institute Genomics Platform"/>
            <consortium name="The Broad Institute Genome Sequencing Center for Infectious Disease"/>
            <person name="Wu L."/>
            <person name="Ma J."/>
        </authorList>
    </citation>
    <scope>NUCLEOTIDE SEQUENCE [LARGE SCALE GENOMIC DNA]</scope>
    <source>
        <strain evidence="3">JCM 17217</strain>
    </source>
</reference>
<comment type="caution">
    <text evidence="2">The sequence shown here is derived from an EMBL/GenBank/DDBJ whole genome shotgun (WGS) entry which is preliminary data.</text>
</comment>
<sequence length="158" mass="17405">MQTLAPGISDYELERGKPIPSLNHSIVQANAIFELKTRYRDQFRFMSEVNIDVAGRVMVPDIGIFPKMVADMANDSIVVRQAPLTTIEILSPSQALSELIGKANAYFQAGVKSCWIVLPEVSGVFVYEAPGKYSFFHDGEQLIDAATGIELPLAPLFE</sequence>
<dbReference type="Proteomes" id="UP001501556">
    <property type="component" value="Unassembled WGS sequence"/>
</dbReference>
<dbReference type="CDD" id="cd06260">
    <property type="entry name" value="DUF820-like"/>
    <property type="match status" value="1"/>
</dbReference>
<evidence type="ECO:0000313" key="2">
    <source>
        <dbReference type="EMBL" id="GAA3991181.1"/>
    </source>
</evidence>
<gene>
    <name evidence="2" type="ORF">GCM10022407_39520</name>
</gene>
<dbReference type="EMBL" id="BAABDI010000042">
    <property type="protein sequence ID" value="GAA3991181.1"/>
    <property type="molecule type" value="Genomic_DNA"/>
</dbReference>
<dbReference type="RefSeq" id="WP_345127208.1">
    <property type="nucleotide sequence ID" value="NZ_BAABDI010000042.1"/>
</dbReference>
<evidence type="ECO:0000259" key="1">
    <source>
        <dbReference type="Pfam" id="PF05685"/>
    </source>
</evidence>
<organism evidence="2 3">
    <name type="scientific">Hymenobacter antarcticus</name>
    <dbReference type="NCBI Taxonomy" id="486270"/>
    <lineage>
        <taxon>Bacteria</taxon>
        <taxon>Pseudomonadati</taxon>
        <taxon>Bacteroidota</taxon>
        <taxon>Cytophagia</taxon>
        <taxon>Cytophagales</taxon>
        <taxon>Hymenobacteraceae</taxon>
        <taxon>Hymenobacter</taxon>
    </lineage>
</organism>
<feature type="domain" description="Putative restriction endonuclease" evidence="1">
    <location>
        <begin position="12"/>
        <end position="152"/>
    </location>
</feature>
<evidence type="ECO:0000313" key="3">
    <source>
        <dbReference type="Proteomes" id="UP001501556"/>
    </source>
</evidence>